<evidence type="ECO:0000256" key="1">
    <source>
        <dbReference type="ARBA" id="ARBA00022723"/>
    </source>
</evidence>
<protein>
    <recommendedName>
        <fullName evidence="6">RING-type domain-containing protein</fullName>
    </recommendedName>
</protein>
<dbReference type="Pfam" id="PF13639">
    <property type="entry name" value="zf-RING_2"/>
    <property type="match status" value="1"/>
</dbReference>
<evidence type="ECO:0000313" key="8">
    <source>
        <dbReference type="Proteomes" id="UP001420932"/>
    </source>
</evidence>
<proteinExistence type="predicted"/>
<evidence type="ECO:0000256" key="3">
    <source>
        <dbReference type="ARBA" id="ARBA00022833"/>
    </source>
</evidence>
<sequence>MGLSHYPSAAEGVLPVLVMNTVISVAILKSMVRWVLHVMGCVEEEGPDLERSDEEGEVGLKGRRASVTLFKSLRDSRESCGCSPPSSSSSSSSSSSVVVTECCVCLHGFEAEEEVSELDCKHFFHKGCLEKWLDHKHTTCPLCRSSF</sequence>
<evidence type="ECO:0000259" key="6">
    <source>
        <dbReference type="PROSITE" id="PS50089"/>
    </source>
</evidence>
<organism evidence="7 8">
    <name type="scientific">Stephania yunnanensis</name>
    <dbReference type="NCBI Taxonomy" id="152371"/>
    <lineage>
        <taxon>Eukaryota</taxon>
        <taxon>Viridiplantae</taxon>
        <taxon>Streptophyta</taxon>
        <taxon>Embryophyta</taxon>
        <taxon>Tracheophyta</taxon>
        <taxon>Spermatophyta</taxon>
        <taxon>Magnoliopsida</taxon>
        <taxon>Ranunculales</taxon>
        <taxon>Menispermaceae</taxon>
        <taxon>Menispermoideae</taxon>
        <taxon>Cissampelideae</taxon>
        <taxon>Stephania</taxon>
    </lineage>
</organism>
<feature type="domain" description="RING-type" evidence="6">
    <location>
        <begin position="102"/>
        <end position="144"/>
    </location>
</feature>
<name>A0AAP0I401_9MAGN</name>
<dbReference type="InterPro" id="IPR044249">
    <property type="entry name" value="XERICO-like"/>
</dbReference>
<keyword evidence="3" id="KW-0862">Zinc</keyword>
<dbReference type="InterPro" id="IPR013083">
    <property type="entry name" value="Znf_RING/FYVE/PHD"/>
</dbReference>
<gene>
    <name evidence="7" type="ORF">Syun_024237</name>
</gene>
<keyword evidence="1" id="KW-0479">Metal-binding</keyword>
<dbReference type="Gene3D" id="3.30.40.10">
    <property type="entry name" value="Zinc/RING finger domain, C3HC4 (zinc finger)"/>
    <property type="match status" value="1"/>
</dbReference>
<dbReference type="InterPro" id="IPR001841">
    <property type="entry name" value="Znf_RING"/>
</dbReference>
<feature type="region of interest" description="Disordered" evidence="5">
    <location>
        <begin position="75"/>
        <end position="94"/>
    </location>
</feature>
<dbReference type="AlphaFoldDB" id="A0AAP0I401"/>
<evidence type="ECO:0000256" key="2">
    <source>
        <dbReference type="ARBA" id="ARBA00022771"/>
    </source>
</evidence>
<dbReference type="Proteomes" id="UP001420932">
    <property type="component" value="Unassembled WGS sequence"/>
</dbReference>
<accession>A0AAP0I401</accession>
<dbReference type="PANTHER" id="PTHR47258:SF3">
    <property type="entry name" value="F21J9.24-RELATED"/>
    <property type="match status" value="1"/>
</dbReference>
<evidence type="ECO:0000313" key="7">
    <source>
        <dbReference type="EMBL" id="KAK9108226.1"/>
    </source>
</evidence>
<dbReference type="SMART" id="SM00184">
    <property type="entry name" value="RING"/>
    <property type="match status" value="1"/>
</dbReference>
<dbReference type="SMART" id="SM00744">
    <property type="entry name" value="RINGv"/>
    <property type="match status" value="1"/>
</dbReference>
<evidence type="ECO:0000256" key="5">
    <source>
        <dbReference type="SAM" id="MobiDB-lite"/>
    </source>
</evidence>
<dbReference type="EMBL" id="JBBNAF010000010">
    <property type="protein sequence ID" value="KAK9108226.1"/>
    <property type="molecule type" value="Genomic_DNA"/>
</dbReference>
<feature type="compositionally biased region" description="Low complexity" evidence="5">
    <location>
        <begin position="83"/>
        <end position="94"/>
    </location>
</feature>
<keyword evidence="8" id="KW-1185">Reference proteome</keyword>
<dbReference type="PROSITE" id="PS50089">
    <property type="entry name" value="ZF_RING_2"/>
    <property type="match status" value="1"/>
</dbReference>
<dbReference type="SUPFAM" id="SSF57850">
    <property type="entry name" value="RING/U-box"/>
    <property type="match status" value="1"/>
</dbReference>
<evidence type="ECO:0000256" key="4">
    <source>
        <dbReference type="PROSITE-ProRule" id="PRU00175"/>
    </source>
</evidence>
<dbReference type="GO" id="GO:0008270">
    <property type="term" value="F:zinc ion binding"/>
    <property type="evidence" value="ECO:0007669"/>
    <property type="project" value="UniProtKB-KW"/>
</dbReference>
<dbReference type="InterPro" id="IPR011016">
    <property type="entry name" value="Znf_RING-CH"/>
</dbReference>
<dbReference type="PANTHER" id="PTHR47258">
    <property type="match status" value="1"/>
</dbReference>
<reference evidence="7 8" key="1">
    <citation type="submission" date="2024-01" db="EMBL/GenBank/DDBJ databases">
        <title>Genome assemblies of Stephania.</title>
        <authorList>
            <person name="Yang L."/>
        </authorList>
    </citation>
    <scope>NUCLEOTIDE SEQUENCE [LARGE SCALE GENOMIC DNA]</scope>
    <source>
        <strain evidence="7">YNDBR</strain>
        <tissue evidence="7">Leaf</tissue>
    </source>
</reference>
<comment type="caution">
    <text evidence="7">The sequence shown here is derived from an EMBL/GenBank/DDBJ whole genome shotgun (WGS) entry which is preliminary data.</text>
</comment>
<keyword evidence="2 4" id="KW-0863">Zinc-finger</keyword>